<dbReference type="Pfam" id="PF05975">
    <property type="entry name" value="EcsB"/>
    <property type="match status" value="1"/>
</dbReference>
<dbReference type="EMBL" id="BFFP01000012">
    <property type="protein sequence ID" value="GBG94479.1"/>
    <property type="molecule type" value="Genomic_DNA"/>
</dbReference>
<keyword evidence="1" id="KW-0812">Transmembrane</keyword>
<feature type="transmembrane region" description="Helical" evidence="1">
    <location>
        <begin position="20"/>
        <end position="41"/>
    </location>
</feature>
<proteinExistence type="predicted"/>
<keyword evidence="1" id="KW-1133">Transmembrane helix</keyword>
<dbReference type="AlphaFoldDB" id="A0A401ISH0"/>
<dbReference type="Proteomes" id="UP000286848">
    <property type="component" value="Unassembled WGS sequence"/>
</dbReference>
<feature type="transmembrane region" description="Helical" evidence="1">
    <location>
        <begin position="308"/>
        <end position="328"/>
    </location>
</feature>
<accession>A0A401ISH0</accession>
<reference evidence="2 3" key="1">
    <citation type="journal article" date="2019" name="Int. J. Syst. Evol. Microbiol.">
        <title>Lactobacillus salitolerans sp. nov., a novel lactic acid bacterium isolated from spent mushroom substrates.</title>
        <authorList>
            <person name="Tohno M."/>
            <person name="Tanizawa Y."/>
            <person name="Kojima Y."/>
            <person name="Sakamoto M."/>
            <person name="Nakamura Y."/>
            <person name="Ohkuma M."/>
            <person name="Kobayashi H."/>
        </authorList>
    </citation>
    <scope>NUCLEOTIDE SEQUENCE [LARGE SCALE GENOMIC DNA]</scope>
    <source>
        <strain evidence="2 3">YK43</strain>
    </source>
</reference>
<gene>
    <name evidence="2" type="ORF">LFYK43_09380</name>
</gene>
<name>A0A401ISH0_9LACO</name>
<dbReference type="RefSeq" id="WP_124975919.1">
    <property type="nucleotide sequence ID" value="NZ_BFFP01000012.1"/>
</dbReference>
<dbReference type="PIRSF" id="PIRSF037259">
    <property type="entry name" value="EcsB_ABC"/>
    <property type="match status" value="1"/>
</dbReference>
<organism evidence="2 3">
    <name type="scientific">Ligilactobacillus salitolerans</name>
    <dbReference type="NCBI Taxonomy" id="1808352"/>
    <lineage>
        <taxon>Bacteria</taxon>
        <taxon>Bacillati</taxon>
        <taxon>Bacillota</taxon>
        <taxon>Bacilli</taxon>
        <taxon>Lactobacillales</taxon>
        <taxon>Lactobacillaceae</taxon>
        <taxon>Ligilactobacillus</taxon>
    </lineage>
</organism>
<keyword evidence="3" id="KW-1185">Reference proteome</keyword>
<keyword evidence="1" id="KW-0472">Membrane</keyword>
<feature type="transmembrane region" description="Helical" evidence="1">
    <location>
        <begin position="61"/>
        <end position="80"/>
    </location>
</feature>
<feature type="transmembrane region" description="Helical" evidence="1">
    <location>
        <begin position="171"/>
        <end position="200"/>
    </location>
</feature>
<comment type="caution">
    <text evidence="2">The sequence shown here is derived from an EMBL/GenBank/DDBJ whole genome shotgun (WGS) entry which is preliminary data.</text>
</comment>
<protein>
    <submittedName>
        <fullName evidence="2">Multidrug ABC transporter permease protein</fullName>
    </submittedName>
</protein>
<evidence type="ECO:0000256" key="1">
    <source>
        <dbReference type="SAM" id="Phobius"/>
    </source>
</evidence>
<feature type="transmembrane region" description="Helical" evidence="1">
    <location>
        <begin position="349"/>
        <end position="370"/>
    </location>
</feature>
<evidence type="ECO:0000313" key="2">
    <source>
        <dbReference type="EMBL" id="GBG94479.1"/>
    </source>
</evidence>
<dbReference type="InterPro" id="IPR010288">
    <property type="entry name" value="EcsB_ABC"/>
</dbReference>
<dbReference type="GO" id="GO:0016020">
    <property type="term" value="C:membrane"/>
    <property type="evidence" value="ECO:0007669"/>
    <property type="project" value="InterPro"/>
</dbReference>
<feature type="transmembrane region" description="Helical" evidence="1">
    <location>
        <begin position="101"/>
        <end position="126"/>
    </location>
</feature>
<dbReference type="OrthoDB" id="2447941at2"/>
<sequence>MNELWKKRRASYQQKLLKYLRFVFNDHFVIALLFLFGAAALSYSNFLKSLSPQSDLWWAKPLAALILLFLLHSNQLATLLKKPDPVFLLPREQGMRDYFKAAFQHSATVVGTVQVVYFCLLLPFLLLAAHLSLASSICLGLTQLVLAIQRIEQQGAAMYLPLPRNWKWQVVFAWLLPAVILAGGLYLSSLLSLILALILAGTLRSLQKVKLAQSPLDWRYANTKEDGRQSQLARFFNMFTDVATLSPQPKRRRYLDRLLPQAKPSSAGFFKYLFWRGFLRSGEYSSLYLRLTFLCWLILFFLPNYWLALAIAALFIYLIAFQLLPIYMMYDEVVFMHTYPINIQNKFKAFSWVLFSLLLASTILFTIPLATQGFGLVKTLLGLLLLLVESWLLARIYSKLRLKKIA</sequence>
<feature type="transmembrane region" description="Helical" evidence="1">
    <location>
        <begin position="284"/>
        <end position="302"/>
    </location>
</feature>
<feature type="transmembrane region" description="Helical" evidence="1">
    <location>
        <begin position="376"/>
        <end position="394"/>
    </location>
</feature>
<evidence type="ECO:0000313" key="3">
    <source>
        <dbReference type="Proteomes" id="UP000286848"/>
    </source>
</evidence>